<keyword evidence="1" id="KW-0804">Transcription</keyword>
<dbReference type="Proteomes" id="UP000380386">
    <property type="component" value="Unassembled WGS sequence"/>
</dbReference>
<organism evidence="1 2">
    <name type="scientific">Companilactobacillus mishanensis</name>
    <dbReference type="NCBI Taxonomy" id="2486008"/>
    <lineage>
        <taxon>Bacteria</taxon>
        <taxon>Bacillati</taxon>
        <taxon>Bacillota</taxon>
        <taxon>Bacilli</taxon>
        <taxon>Lactobacillales</taxon>
        <taxon>Lactobacillaceae</taxon>
        <taxon>Companilactobacillus</taxon>
    </lineage>
</organism>
<name>A0A5P0ZJU1_9LACO</name>
<evidence type="ECO:0000313" key="2">
    <source>
        <dbReference type="Proteomes" id="UP000380386"/>
    </source>
</evidence>
<reference evidence="1 2" key="1">
    <citation type="journal article" date="2019" name="Syst. Appl. Microbiol.">
        <title>Polyphasic characterization of two novel Lactobacillus spp. isolated from blown salami packages: Description of Lactobacillus halodurans sp. nov. and Lactobacillus salsicarnum sp. nov.</title>
        <authorList>
            <person name="Schuster J.A."/>
            <person name="Klingl A."/>
            <person name="Vogel R.F."/>
            <person name="Ehrmann M.A."/>
        </authorList>
    </citation>
    <scope>NUCLEOTIDE SEQUENCE [LARGE SCALE GENOMIC DNA]</scope>
    <source>
        <strain evidence="1 2">TMW 1.2118</strain>
    </source>
</reference>
<sequence length="130" mass="15149">MEQIVPREKWLYNDRGMMKWMGWLLSDHSAFMEGEKVKEKLTPVKPEMEVGIISEKLKDAWENSKPVTVQINVMENDEYVPEIEGVVVGFNSGQIYLQLDSGETRLLHLEEIRYAGIQKNGKWWTDGYTI</sequence>
<dbReference type="EMBL" id="VDFM01000015">
    <property type="protein sequence ID" value="MQS53344.1"/>
    <property type="molecule type" value="Genomic_DNA"/>
</dbReference>
<dbReference type="GO" id="GO:0000428">
    <property type="term" value="C:DNA-directed RNA polymerase complex"/>
    <property type="evidence" value="ECO:0007669"/>
    <property type="project" value="UniProtKB-KW"/>
</dbReference>
<dbReference type="RefSeq" id="WP_153383814.1">
    <property type="nucleotide sequence ID" value="NZ_VDFM01000015.1"/>
</dbReference>
<evidence type="ECO:0000313" key="1">
    <source>
        <dbReference type="EMBL" id="MQS53344.1"/>
    </source>
</evidence>
<protein>
    <submittedName>
        <fullName evidence="1">DNA-directed RNA polymerase subunit beta</fullName>
    </submittedName>
</protein>
<keyword evidence="1" id="KW-0240">DNA-directed RNA polymerase</keyword>
<accession>A0A5P0ZJU1</accession>
<gene>
    <name evidence="1" type="ORF">FHL02_09960</name>
</gene>
<dbReference type="OrthoDB" id="1644322at2"/>
<dbReference type="AlphaFoldDB" id="A0A5P0ZJU1"/>
<comment type="caution">
    <text evidence="1">The sequence shown here is derived from an EMBL/GenBank/DDBJ whole genome shotgun (WGS) entry which is preliminary data.</text>
</comment>
<proteinExistence type="predicted"/>